<evidence type="ECO:0000313" key="12">
    <source>
        <dbReference type="EMBL" id="KAF0980962.1"/>
    </source>
</evidence>
<dbReference type="GO" id="GO:0005524">
    <property type="term" value="F:ATP binding"/>
    <property type="evidence" value="ECO:0007669"/>
    <property type="project" value="UniProtKB-UniRule"/>
</dbReference>
<dbReference type="VEuPathDB" id="AmoebaDB:NF0038230"/>
<protein>
    <recommendedName>
        <fullName evidence="2">non-specific serine/threonine protein kinase</fullName>
        <ecNumber evidence="2">2.7.11.1</ecNumber>
    </recommendedName>
</protein>
<sequence>MSVIRIGNYRLGKTLGEGSFGKVKLAEHESTGHKVAVKILNRQKIQNSKMDKKIRREIKILKLFRHPHIIRLYEVIETSTEIFLVMEYVGGGELFDYIVKRGRLSESEARKFFQQIISGVEYCHRYMVVHRDLKPENLLLDNDYQVKIADFGLSNIMHDGAFLKTSCGSPNYAAPEVITGKLYAGPEVDVWSCGVILYALLCGKLPFDEDNIPTLFKKIKECSYTIPSHVSAEAKDLIQKILVVDPVQRATISDIRKHPWFVKDLPDYLKIPPSNFGHASENINIDEAVVREALLKISDKKTITDEEMQEAINDISDGKMNRVTVAYYLILDHKMKSAIKDQYMKINEMQLKKETCNVNNIQAVINPWPALSSSPPTGQISIEMVLDPRGTLQEEESTISSADKNTPVNVIDDLRIDTTDVHKKYHLGIKTNRKNAQDTMKCVYKVLKKMNLKWKIISEYNLKCKYNHHVEKDVSVGLQVFKLPEGGYLVDLFRLGGNVFHFHDTCQLFHDLFDIEERNDNIATSTGVNMVSNLSSLPQH</sequence>
<dbReference type="VEuPathDB" id="AmoebaDB:NfTy_037030"/>
<evidence type="ECO:0000256" key="5">
    <source>
        <dbReference type="ARBA" id="ARBA00022741"/>
    </source>
</evidence>
<evidence type="ECO:0000256" key="4">
    <source>
        <dbReference type="ARBA" id="ARBA00022679"/>
    </source>
</evidence>
<keyword evidence="6" id="KW-0418">Kinase</keyword>
<feature type="domain" description="Protein kinase" evidence="11">
    <location>
        <begin position="9"/>
        <end position="261"/>
    </location>
</feature>
<dbReference type="PANTHER" id="PTHR24346">
    <property type="entry name" value="MAP/MICROTUBULE AFFINITY-REGULATING KINASE"/>
    <property type="match status" value="1"/>
</dbReference>
<dbReference type="AlphaFoldDB" id="A0A6A5C2H6"/>
<comment type="catalytic activity">
    <reaction evidence="8">
        <text>L-threonyl-[protein] + ATP = O-phospho-L-threonyl-[protein] + ADP + H(+)</text>
        <dbReference type="Rhea" id="RHEA:46608"/>
        <dbReference type="Rhea" id="RHEA-COMP:11060"/>
        <dbReference type="Rhea" id="RHEA-COMP:11605"/>
        <dbReference type="ChEBI" id="CHEBI:15378"/>
        <dbReference type="ChEBI" id="CHEBI:30013"/>
        <dbReference type="ChEBI" id="CHEBI:30616"/>
        <dbReference type="ChEBI" id="CHEBI:61977"/>
        <dbReference type="ChEBI" id="CHEBI:456216"/>
        <dbReference type="EC" id="2.7.11.1"/>
    </reaction>
</comment>
<comment type="catalytic activity">
    <reaction evidence="9">
        <text>L-seryl-[protein] + ATP = O-phospho-L-seryl-[protein] + ADP + H(+)</text>
        <dbReference type="Rhea" id="RHEA:17989"/>
        <dbReference type="Rhea" id="RHEA-COMP:9863"/>
        <dbReference type="Rhea" id="RHEA-COMP:11604"/>
        <dbReference type="ChEBI" id="CHEBI:15378"/>
        <dbReference type="ChEBI" id="CHEBI:29999"/>
        <dbReference type="ChEBI" id="CHEBI:30616"/>
        <dbReference type="ChEBI" id="CHEBI:83421"/>
        <dbReference type="ChEBI" id="CHEBI:456216"/>
        <dbReference type="EC" id="2.7.11.1"/>
    </reaction>
</comment>
<keyword evidence="13" id="KW-1185">Reference proteome</keyword>
<dbReference type="InterPro" id="IPR008271">
    <property type="entry name" value="Ser/Thr_kinase_AS"/>
</dbReference>
<dbReference type="Pfam" id="PF00069">
    <property type="entry name" value="Pkinase"/>
    <property type="match status" value="1"/>
</dbReference>
<dbReference type="PROSITE" id="PS00107">
    <property type="entry name" value="PROTEIN_KINASE_ATP"/>
    <property type="match status" value="1"/>
</dbReference>
<feature type="binding site" evidence="10">
    <location>
        <position position="38"/>
    </location>
    <ligand>
        <name>ATP</name>
        <dbReference type="ChEBI" id="CHEBI:30616"/>
    </ligand>
</feature>
<dbReference type="SUPFAM" id="SSF103243">
    <property type="entry name" value="KA1-like"/>
    <property type="match status" value="1"/>
</dbReference>
<organism evidence="12 13">
    <name type="scientific">Naegleria fowleri</name>
    <name type="common">Brain eating amoeba</name>
    <dbReference type="NCBI Taxonomy" id="5763"/>
    <lineage>
        <taxon>Eukaryota</taxon>
        <taxon>Discoba</taxon>
        <taxon>Heterolobosea</taxon>
        <taxon>Tetramitia</taxon>
        <taxon>Eutetramitia</taxon>
        <taxon>Vahlkampfiidae</taxon>
        <taxon>Naegleria</taxon>
    </lineage>
</organism>
<dbReference type="PROSITE" id="PS50011">
    <property type="entry name" value="PROTEIN_KINASE_DOM"/>
    <property type="match status" value="1"/>
</dbReference>
<keyword evidence="7 10" id="KW-0067">ATP-binding</keyword>
<evidence type="ECO:0000256" key="10">
    <source>
        <dbReference type="PROSITE-ProRule" id="PRU10141"/>
    </source>
</evidence>
<proteinExistence type="inferred from homology"/>
<evidence type="ECO:0000256" key="2">
    <source>
        <dbReference type="ARBA" id="ARBA00012513"/>
    </source>
</evidence>
<dbReference type="EMBL" id="VFQX01000016">
    <property type="protein sequence ID" value="KAF0980962.1"/>
    <property type="molecule type" value="Genomic_DNA"/>
</dbReference>
<dbReference type="GeneID" id="68119965"/>
<dbReference type="VEuPathDB" id="AmoebaDB:FDP41_012750"/>
<dbReference type="CDD" id="cd14079">
    <property type="entry name" value="STKc_AMPK_alpha"/>
    <property type="match status" value="1"/>
</dbReference>
<gene>
    <name evidence="12" type="ORF">FDP41_012750</name>
</gene>
<dbReference type="InterPro" id="IPR017441">
    <property type="entry name" value="Protein_kinase_ATP_BS"/>
</dbReference>
<dbReference type="OMA" id="EHESTGH"/>
<dbReference type="Gene3D" id="3.30.310.80">
    <property type="entry name" value="Kinase associated domain 1, KA1"/>
    <property type="match status" value="1"/>
</dbReference>
<comment type="similarity">
    <text evidence="1">Belongs to the protein kinase superfamily. CAMK Ser/Thr protein kinase family. SNF1 subfamily.</text>
</comment>
<reference evidence="12 13" key="1">
    <citation type="journal article" date="2019" name="Sci. Rep.">
        <title>Nanopore sequencing improves the draft genome of the human pathogenic amoeba Naegleria fowleri.</title>
        <authorList>
            <person name="Liechti N."/>
            <person name="Schurch N."/>
            <person name="Bruggmann R."/>
            <person name="Wittwer M."/>
        </authorList>
    </citation>
    <scope>NUCLEOTIDE SEQUENCE [LARGE SCALE GENOMIC DNA]</scope>
    <source>
        <strain evidence="12 13">ATCC 30894</strain>
    </source>
</reference>
<evidence type="ECO:0000256" key="6">
    <source>
        <dbReference type="ARBA" id="ARBA00022777"/>
    </source>
</evidence>
<dbReference type="GO" id="GO:0005737">
    <property type="term" value="C:cytoplasm"/>
    <property type="evidence" value="ECO:0007669"/>
    <property type="project" value="TreeGrafter"/>
</dbReference>
<evidence type="ECO:0000256" key="7">
    <source>
        <dbReference type="ARBA" id="ARBA00022840"/>
    </source>
</evidence>
<dbReference type="InterPro" id="IPR000719">
    <property type="entry name" value="Prot_kinase_dom"/>
</dbReference>
<dbReference type="Proteomes" id="UP000444721">
    <property type="component" value="Unassembled WGS sequence"/>
</dbReference>
<dbReference type="SUPFAM" id="SSF56112">
    <property type="entry name" value="Protein kinase-like (PK-like)"/>
    <property type="match status" value="1"/>
</dbReference>
<keyword evidence="5 10" id="KW-0547">Nucleotide-binding</keyword>
<dbReference type="PROSITE" id="PS00108">
    <property type="entry name" value="PROTEIN_KINASE_ST"/>
    <property type="match status" value="1"/>
</dbReference>
<dbReference type="SMART" id="SM00220">
    <property type="entry name" value="S_TKc"/>
    <property type="match status" value="1"/>
</dbReference>
<comment type="caution">
    <text evidence="12">The sequence shown here is derived from an EMBL/GenBank/DDBJ whole genome shotgun (WGS) entry which is preliminary data.</text>
</comment>
<evidence type="ECO:0000256" key="1">
    <source>
        <dbReference type="ARBA" id="ARBA00006234"/>
    </source>
</evidence>
<keyword evidence="4" id="KW-0808">Transferase</keyword>
<dbReference type="GO" id="GO:0004674">
    <property type="term" value="F:protein serine/threonine kinase activity"/>
    <property type="evidence" value="ECO:0007669"/>
    <property type="project" value="UniProtKB-KW"/>
</dbReference>
<dbReference type="InterPro" id="IPR028375">
    <property type="entry name" value="KA1/Ssp2_C"/>
</dbReference>
<dbReference type="FunFam" id="3.30.200.20:FF:000236">
    <property type="entry name" value="Non-specific serine/threonine protein kinase"/>
    <property type="match status" value="1"/>
</dbReference>
<dbReference type="GO" id="GO:0035556">
    <property type="term" value="P:intracellular signal transduction"/>
    <property type="evidence" value="ECO:0007669"/>
    <property type="project" value="TreeGrafter"/>
</dbReference>
<dbReference type="EC" id="2.7.11.1" evidence="2"/>
<dbReference type="Gene3D" id="1.10.510.10">
    <property type="entry name" value="Transferase(Phosphotransferase) domain 1"/>
    <property type="match status" value="1"/>
</dbReference>
<evidence type="ECO:0000256" key="9">
    <source>
        <dbReference type="ARBA" id="ARBA00048679"/>
    </source>
</evidence>
<accession>A0A6A5C2H6</accession>
<dbReference type="FunFam" id="1.10.510.10:FF:000544">
    <property type="entry name" value="Non-specific serine/threonine protein kinase"/>
    <property type="match status" value="1"/>
</dbReference>
<dbReference type="RefSeq" id="XP_044565675.1">
    <property type="nucleotide sequence ID" value="XM_044703304.1"/>
</dbReference>
<keyword evidence="3" id="KW-0723">Serine/threonine-protein kinase</keyword>
<dbReference type="OrthoDB" id="193931at2759"/>
<evidence type="ECO:0000259" key="11">
    <source>
        <dbReference type="PROSITE" id="PS50011"/>
    </source>
</evidence>
<dbReference type="PANTHER" id="PTHR24346:SF82">
    <property type="entry name" value="KP78A-RELATED"/>
    <property type="match status" value="1"/>
</dbReference>
<evidence type="ECO:0000256" key="3">
    <source>
        <dbReference type="ARBA" id="ARBA00022527"/>
    </source>
</evidence>
<evidence type="ECO:0000256" key="8">
    <source>
        <dbReference type="ARBA" id="ARBA00047899"/>
    </source>
</evidence>
<dbReference type="InterPro" id="IPR011009">
    <property type="entry name" value="Kinase-like_dom_sf"/>
</dbReference>
<name>A0A6A5C2H6_NAEFO</name>
<evidence type="ECO:0000313" key="13">
    <source>
        <dbReference type="Proteomes" id="UP000444721"/>
    </source>
</evidence>